<feature type="repeat" description="WD" evidence="1">
    <location>
        <begin position="237"/>
        <end position="258"/>
    </location>
</feature>
<evidence type="ECO:0000313" key="2">
    <source>
        <dbReference type="EMBL" id="KAL0261119.1"/>
    </source>
</evidence>
<dbReference type="Proteomes" id="UP001430584">
    <property type="component" value="Unassembled WGS sequence"/>
</dbReference>
<dbReference type="SMART" id="SM00320">
    <property type="entry name" value="WD40"/>
    <property type="match status" value="4"/>
</dbReference>
<evidence type="ECO:0000313" key="3">
    <source>
        <dbReference type="Proteomes" id="UP001430584"/>
    </source>
</evidence>
<dbReference type="Pfam" id="PF00400">
    <property type="entry name" value="WD40"/>
    <property type="match status" value="1"/>
</dbReference>
<dbReference type="PANTHER" id="PTHR13211:SF0">
    <property type="entry name" value="TELOMERASE CAJAL BODY PROTEIN 1"/>
    <property type="match status" value="1"/>
</dbReference>
<dbReference type="PANTHER" id="PTHR13211">
    <property type="entry name" value="TELOMERASE CAJAL BODY PROTEIN 1"/>
    <property type="match status" value="1"/>
</dbReference>
<dbReference type="RefSeq" id="XP_066634148.1">
    <property type="nucleotide sequence ID" value="XM_066776267.1"/>
</dbReference>
<protein>
    <submittedName>
        <fullName evidence="2">Uncharacterized protein</fullName>
    </submittedName>
</protein>
<name>A0ABR3CKG1_9PEZI</name>
<gene>
    <name evidence="2" type="ORF">SLS55_004815</name>
</gene>
<dbReference type="InterPro" id="IPR001680">
    <property type="entry name" value="WD40_rpt"/>
</dbReference>
<organism evidence="2 3">
    <name type="scientific">Diplodia seriata</name>
    <dbReference type="NCBI Taxonomy" id="420778"/>
    <lineage>
        <taxon>Eukaryota</taxon>
        <taxon>Fungi</taxon>
        <taxon>Dikarya</taxon>
        <taxon>Ascomycota</taxon>
        <taxon>Pezizomycotina</taxon>
        <taxon>Dothideomycetes</taxon>
        <taxon>Dothideomycetes incertae sedis</taxon>
        <taxon>Botryosphaeriales</taxon>
        <taxon>Botryosphaeriaceae</taxon>
        <taxon>Diplodia</taxon>
    </lineage>
</organism>
<keyword evidence="1" id="KW-0853">WD repeat</keyword>
<keyword evidence="3" id="KW-1185">Reference proteome</keyword>
<dbReference type="InterPro" id="IPR051150">
    <property type="entry name" value="SWT21/TCAB1_mRNA_Telomere"/>
</dbReference>
<dbReference type="SUPFAM" id="SSF101908">
    <property type="entry name" value="Putative isomerase YbhE"/>
    <property type="match status" value="1"/>
</dbReference>
<proteinExistence type="predicted"/>
<dbReference type="InterPro" id="IPR015943">
    <property type="entry name" value="WD40/YVTN_repeat-like_dom_sf"/>
</dbReference>
<sequence length="285" mass="31428">MPESPRGIPQQSPSHLIGIHEAPEAIGAFAASPYFNCDEPESMLVLASVKEEPIRLFNVNNPGAQLHASYHLMYDTDDVMHVSVDCIKFLPDTVHFLAAGNNCLALFDITRYHSKPVVQLHTHNKYRKKSRLDPLALGGRISTIDYRDDGLLAVGSWASKIGFYEDYGKGEVLAVDSMSDFADGIQTVRWSPDGSYLYVAGPTTDFINILDVRMAGRKVSFLTGRNAWSKQRHGFDLVFDDNGHHVIAGGSDGAVRVWHNPTTRSEGNTGPSVEWQAHDGIVSTF</sequence>
<dbReference type="EMBL" id="JAJVCZ030000004">
    <property type="protein sequence ID" value="KAL0261119.1"/>
    <property type="molecule type" value="Genomic_DNA"/>
</dbReference>
<dbReference type="PROSITE" id="PS50082">
    <property type="entry name" value="WD_REPEATS_2"/>
    <property type="match status" value="1"/>
</dbReference>
<evidence type="ECO:0000256" key="1">
    <source>
        <dbReference type="PROSITE-ProRule" id="PRU00221"/>
    </source>
</evidence>
<accession>A0ABR3CKG1</accession>
<comment type="caution">
    <text evidence="2">The sequence shown here is derived from an EMBL/GenBank/DDBJ whole genome shotgun (WGS) entry which is preliminary data.</text>
</comment>
<dbReference type="GeneID" id="92008900"/>
<dbReference type="Gene3D" id="2.130.10.10">
    <property type="entry name" value="YVTN repeat-like/Quinoprotein amine dehydrogenase"/>
    <property type="match status" value="1"/>
</dbReference>
<reference evidence="2 3" key="1">
    <citation type="submission" date="2024-02" db="EMBL/GenBank/DDBJ databases">
        <title>De novo assembly and annotation of 12 fungi associated with fruit tree decline syndrome in Ontario, Canada.</title>
        <authorList>
            <person name="Sulman M."/>
            <person name="Ellouze W."/>
            <person name="Ilyukhin E."/>
        </authorList>
    </citation>
    <scope>NUCLEOTIDE SEQUENCE [LARGE SCALE GENOMIC DNA]</scope>
    <source>
        <strain evidence="2 3">FDS-637</strain>
    </source>
</reference>